<evidence type="ECO:0000259" key="1">
    <source>
        <dbReference type="Pfam" id="PF07969"/>
    </source>
</evidence>
<evidence type="ECO:0000313" key="2">
    <source>
        <dbReference type="EMBL" id="SVD97544.1"/>
    </source>
</evidence>
<dbReference type="InterPro" id="IPR013108">
    <property type="entry name" value="Amidohydro_3"/>
</dbReference>
<dbReference type="Pfam" id="PF07969">
    <property type="entry name" value="Amidohydro_3"/>
    <property type="match status" value="1"/>
</dbReference>
<dbReference type="PANTHER" id="PTHR22642:SF2">
    <property type="entry name" value="PROTEIN LONG AFTER FAR-RED 3"/>
    <property type="match status" value="1"/>
</dbReference>
<dbReference type="InterPro" id="IPR011059">
    <property type="entry name" value="Metal-dep_hydrolase_composite"/>
</dbReference>
<dbReference type="GO" id="GO:0016810">
    <property type="term" value="F:hydrolase activity, acting on carbon-nitrogen (but not peptide) bonds"/>
    <property type="evidence" value="ECO:0007669"/>
    <property type="project" value="InterPro"/>
</dbReference>
<gene>
    <name evidence="2" type="ORF">METZ01_LOCUS450398</name>
</gene>
<proteinExistence type="predicted"/>
<reference evidence="2" key="1">
    <citation type="submission" date="2018-05" db="EMBL/GenBank/DDBJ databases">
        <authorList>
            <person name="Lanie J.A."/>
            <person name="Ng W.-L."/>
            <person name="Kazmierczak K.M."/>
            <person name="Andrzejewski T.M."/>
            <person name="Davidsen T.M."/>
            <person name="Wayne K.J."/>
            <person name="Tettelin H."/>
            <person name="Glass J.I."/>
            <person name="Rusch D."/>
            <person name="Podicherti R."/>
            <person name="Tsui H.-C.T."/>
            <person name="Winkler M.E."/>
        </authorList>
    </citation>
    <scope>NUCLEOTIDE SEQUENCE</scope>
</reference>
<accession>A0A382ZPY0</accession>
<name>A0A382ZPY0_9ZZZZ</name>
<sequence>MSKKINLVNGNFITLDDKCPTAEMISVDSSKISGINSVDPKCKNIDLSGATVIPGFVDAHFHLVNLGKQTDSLMLKDLSSIQEISKMVLQKSTQIEKNEWIFGFGWDQTKWQNQNFPTSDILNSLPISQPVMLTRIDGHSCWVNQTAMQLSGLDVSTTPPDGGDIINNCILIDNAMNPVKFVLPKLNEKKVEKWINMALEIILPRGITNIHDAWQDPITIK</sequence>
<dbReference type="Gene3D" id="3.10.310.70">
    <property type="match status" value="1"/>
</dbReference>
<dbReference type="EMBL" id="UINC01185705">
    <property type="protein sequence ID" value="SVD97544.1"/>
    <property type="molecule type" value="Genomic_DNA"/>
</dbReference>
<protein>
    <recommendedName>
        <fullName evidence="1">Amidohydrolase 3 domain-containing protein</fullName>
    </recommendedName>
</protein>
<feature type="non-terminal residue" evidence="2">
    <location>
        <position position="221"/>
    </location>
</feature>
<dbReference type="Gene3D" id="2.30.40.10">
    <property type="entry name" value="Urease, subunit C, domain 1"/>
    <property type="match status" value="1"/>
</dbReference>
<dbReference type="AlphaFoldDB" id="A0A382ZPY0"/>
<dbReference type="PANTHER" id="PTHR22642">
    <property type="entry name" value="IMIDAZOLONEPROPIONASE"/>
    <property type="match status" value="1"/>
</dbReference>
<feature type="domain" description="Amidohydrolase 3" evidence="1">
    <location>
        <begin position="45"/>
        <end position="218"/>
    </location>
</feature>
<dbReference type="SUPFAM" id="SSF51338">
    <property type="entry name" value="Composite domain of metallo-dependent hydrolases"/>
    <property type="match status" value="1"/>
</dbReference>
<organism evidence="2">
    <name type="scientific">marine metagenome</name>
    <dbReference type="NCBI Taxonomy" id="408172"/>
    <lineage>
        <taxon>unclassified sequences</taxon>
        <taxon>metagenomes</taxon>
        <taxon>ecological metagenomes</taxon>
    </lineage>
</organism>